<evidence type="ECO:0000256" key="12">
    <source>
        <dbReference type="PIRSR" id="PIRSR006816-1"/>
    </source>
</evidence>
<dbReference type="UniPathway" id="UPA00070">
    <property type="reaction ID" value="UER00945"/>
</dbReference>
<comment type="similarity">
    <text evidence="1 11">Belongs to the PyrK family.</text>
</comment>
<keyword evidence="3 11" id="KW-0285">Flavoprotein</keyword>
<dbReference type="GO" id="GO:0044205">
    <property type="term" value="P:'de novo' UMP biosynthetic process"/>
    <property type="evidence" value="ECO:0007669"/>
    <property type="project" value="UniProtKB-UniRule"/>
</dbReference>
<keyword evidence="9 11" id="KW-0408">Iron</keyword>
<dbReference type="AlphaFoldDB" id="A0A380LM55"/>
<sequence>MKQEVAKILSNIEIAKDIWKMELQTGLAKMAKPGQFIEIEVPPFFLRRPISINEIKGDSLVIIYKILGEGTLQMTKMHDTIDIFGPCGNGFPIEDRDVLLVGGGVGVPPLYETAKQYLKNGHQVDVVLGFNDQSQIFFEQEFKELGCKVQIATMDGSVGTKGTVLDAIHEQKISTSFVLACGPLPMLKALQKEYTEGYLSLEARMACGIGACMGCVVKDTSDHALRVCKDGPVFPIQEVVL</sequence>
<dbReference type="InterPro" id="IPR050353">
    <property type="entry name" value="PyrK_electron_transfer"/>
</dbReference>
<feature type="binding site" evidence="11 13">
    <location>
        <position position="212"/>
    </location>
    <ligand>
        <name>[2Fe-2S] cluster</name>
        <dbReference type="ChEBI" id="CHEBI:190135"/>
    </ligand>
</feature>
<keyword evidence="4 11" id="KW-0001">2Fe-2S</keyword>
<dbReference type="Pfam" id="PF10418">
    <property type="entry name" value="DHODB_Fe-S_bind"/>
    <property type="match status" value="1"/>
</dbReference>
<comment type="cofactor">
    <cofactor evidence="11">
        <name>[2Fe-2S] cluster</name>
        <dbReference type="ChEBI" id="CHEBI:190135"/>
    </cofactor>
    <text evidence="11">Binds 1 [2Fe-2S] cluster per subunit.</text>
</comment>
<keyword evidence="2 11" id="KW-0813">Transport</keyword>
<dbReference type="GeneID" id="77462807"/>
<dbReference type="PANTHER" id="PTHR43513">
    <property type="entry name" value="DIHYDROOROTATE DEHYDROGENASE B (NAD(+)), ELECTRON TRANSFER SUBUNIT"/>
    <property type="match status" value="1"/>
</dbReference>
<evidence type="ECO:0000256" key="3">
    <source>
        <dbReference type="ARBA" id="ARBA00022630"/>
    </source>
</evidence>
<dbReference type="InterPro" id="IPR012165">
    <property type="entry name" value="Cyt_c3_hydrogenase_gsu"/>
</dbReference>
<evidence type="ECO:0000313" key="16">
    <source>
        <dbReference type="Proteomes" id="UP000255523"/>
    </source>
</evidence>
<dbReference type="GO" id="GO:0016491">
    <property type="term" value="F:oxidoreductase activity"/>
    <property type="evidence" value="ECO:0007669"/>
    <property type="project" value="UniProtKB-KW"/>
</dbReference>
<accession>A0A380LM55</accession>
<dbReference type="SUPFAM" id="SSF63380">
    <property type="entry name" value="Riboflavin synthase domain-like"/>
    <property type="match status" value="1"/>
</dbReference>
<feature type="binding site" evidence="11 13">
    <location>
        <position position="228"/>
    </location>
    <ligand>
        <name>[2Fe-2S] cluster</name>
        <dbReference type="ChEBI" id="CHEBI:190135"/>
    </ligand>
</feature>
<evidence type="ECO:0000313" key="15">
    <source>
        <dbReference type="EMBL" id="SUO04938.1"/>
    </source>
</evidence>
<dbReference type="Proteomes" id="UP000255523">
    <property type="component" value="Unassembled WGS sequence"/>
</dbReference>
<evidence type="ECO:0000256" key="8">
    <source>
        <dbReference type="ARBA" id="ARBA00022982"/>
    </source>
</evidence>
<keyword evidence="8 11" id="KW-0249">Electron transport</keyword>
<evidence type="ECO:0000256" key="10">
    <source>
        <dbReference type="ARBA" id="ARBA00023014"/>
    </source>
</evidence>
<evidence type="ECO:0000256" key="7">
    <source>
        <dbReference type="ARBA" id="ARBA00022975"/>
    </source>
</evidence>
<dbReference type="GO" id="GO:0046872">
    <property type="term" value="F:metal ion binding"/>
    <property type="evidence" value="ECO:0007669"/>
    <property type="project" value="UniProtKB-KW"/>
</dbReference>
<dbReference type="InterPro" id="IPR039261">
    <property type="entry name" value="FNR_nucleotide-bd"/>
</dbReference>
<dbReference type="Pfam" id="PF00175">
    <property type="entry name" value="NAD_binding_1"/>
    <property type="match status" value="1"/>
</dbReference>
<evidence type="ECO:0000256" key="11">
    <source>
        <dbReference type="HAMAP-Rule" id="MF_01211"/>
    </source>
</evidence>
<dbReference type="PROSITE" id="PS51384">
    <property type="entry name" value="FAD_FR"/>
    <property type="match status" value="1"/>
</dbReference>
<dbReference type="InterPro" id="IPR001433">
    <property type="entry name" value="OxRdtase_FAD/NAD-bd"/>
</dbReference>
<dbReference type="InterPro" id="IPR023455">
    <property type="entry name" value="Dihydroorotate_DHASE_ETsu"/>
</dbReference>
<dbReference type="PIRSF" id="PIRSF006816">
    <property type="entry name" value="Cyc3_hyd_g"/>
    <property type="match status" value="1"/>
</dbReference>
<dbReference type="InterPro" id="IPR037117">
    <property type="entry name" value="Dihydroorotate_DH_ele_sf"/>
</dbReference>
<evidence type="ECO:0000256" key="13">
    <source>
        <dbReference type="PIRSR" id="PIRSR006816-2"/>
    </source>
</evidence>
<keyword evidence="5 11" id="KW-0479">Metal-binding</keyword>
<feature type="domain" description="FAD-binding FR-type" evidence="14">
    <location>
        <begin position="1"/>
        <end position="93"/>
    </location>
</feature>
<comment type="subunit">
    <text evidence="11">Heterotetramer of 2 PyrK and 2 PyrD type B subunits.</text>
</comment>
<evidence type="ECO:0000256" key="2">
    <source>
        <dbReference type="ARBA" id="ARBA00022448"/>
    </source>
</evidence>
<dbReference type="GO" id="GO:0051537">
    <property type="term" value="F:2 iron, 2 sulfur cluster binding"/>
    <property type="evidence" value="ECO:0007669"/>
    <property type="project" value="UniProtKB-KW"/>
</dbReference>
<dbReference type="InterPro" id="IPR017938">
    <property type="entry name" value="Riboflavin_synthase-like_b-brl"/>
</dbReference>
<evidence type="ECO:0000256" key="9">
    <source>
        <dbReference type="ARBA" id="ARBA00023004"/>
    </source>
</evidence>
<reference evidence="15 16" key="1">
    <citation type="submission" date="2018-06" db="EMBL/GenBank/DDBJ databases">
        <authorList>
            <consortium name="Pathogen Informatics"/>
            <person name="Doyle S."/>
        </authorList>
    </citation>
    <scope>NUCLEOTIDE SEQUENCE [LARGE SCALE GENOMIC DNA]</scope>
    <source>
        <strain evidence="15 16">NCTC11087</strain>
    </source>
</reference>
<comment type="pathway">
    <text evidence="11">Pyrimidine metabolism; UMP biosynthesis via de novo pathway; orotate from (S)-dihydroorotate (NAD(+) route): step 1/1.</text>
</comment>
<feature type="binding site" evidence="11 13">
    <location>
        <position position="215"/>
    </location>
    <ligand>
        <name>[2Fe-2S] cluster</name>
        <dbReference type="ChEBI" id="CHEBI:190135"/>
    </ligand>
</feature>
<keyword evidence="10 11" id="KW-0411">Iron-sulfur</keyword>
<dbReference type="GO" id="GO:0009055">
    <property type="term" value="F:electron transfer activity"/>
    <property type="evidence" value="ECO:0007669"/>
    <property type="project" value="UniProtKB-UniRule"/>
</dbReference>
<evidence type="ECO:0000256" key="5">
    <source>
        <dbReference type="ARBA" id="ARBA00022723"/>
    </source>
</evidence>
<dbReference type="Gene3D" id="2.40.30.10">
    <property type="entry name" value="Translation factors"/>
    <property type="match status" value="1"/>
</dbReference>
<name>A0A380LM55_9FIRM</name>
<dbReference type="HAMAP" id="MF_01211">
    <property type="entry name" value="DHODB_Fe_S_bind"/>
    <property type="match status" value="1"/>
</dbReference>
<keyword evidence="16" id="KW-1185">Reference proteome</keyword>
<proteinExistence type="inferred from homology"/>
<dbReference type="SUPFAM" id="SSF52343">
    <property type="entry name" value="Ferredoxin reductase-like, C-terminal NADP-linked domain"/>
    <property type="match status" value="1"/>
</dbReference>
<comment type="cofactor">
    <cofactor evidence="13">
        <name>[2Fe-2S] cluster</name>
        <dbReference type="ChEBI" id="CHEBI:190135"/>
    </cofactor>
    <text evidence="13">Binds 1 [2Fe-2S] cluster per subunit.</text>
</comment>
<organism evidence="15 16">
    <name type="scientific">Faecalicoccus pleomorphus</name>
    <dbReference type="NCBI Taxonomy" id="1323"/>
    <lineage>
        <taxon>Bacteria</taxon>
        <taxon>Bacillati</taxon>
        <taxon>Bacillota</taxon>
        <taxon>Erysipelotrichia</taxon>
        <taxon>Erysipelotrichales</taxon>
        <taxon>Erysipelotrichaceae</taxon>
        <taxon>Faecalicoccus</taxon>
    </lineage>
</organism>
<feature type="binding site" evidence="11 13">
    <location>
        <position position="207"/>
    </location>
    <ligand>
        <name>[2Fe-2S] cluster</name>
        <dbReference type="ChEBI" id="CHEBI:190135"/>
    </ligand>
</feature>
<dbReference type="CDD" id="cd06218">
    <property type="entry name" value="DHOD_e_trans"/>
    <property type="match status" value="1"/>
</dbReference>
<comment type="cofactor">
    <cofactor evidence="11 12">
        <name>FAD</name>
        <dbReference type="ChEBI" id="CHEBI:57692"/>
    </cofactor>
    <text evidence="11 12">Binds 1 FAD per subunit.</text>
</comment>
<gene>
    <name evidence="11 15" type="primary">pyrK</name>
    <name evidence="15" type="ORF">NCTC11087_01867</name>
</gene>
<dbReference type="InterPro" id="IPR017927">
    <property type="entry name" value="FAD-bd_FR_type"/>
</dbReference>
<dbReference type="EMBL" id="UHFX01000003">
    <property type="protein sequence ID" value="SUO04938.1"/>
    <property type="molecule type" value="Genomic_DNA"/>
</dbReference>
<dbReference type="GO" id="GO:0050660">
    <property type="term" value="F:flavin adenine dinucleotide binding"/>
    <property type="evidence" value="ECO:0007669"/>
    <property type="project" value="InterPro"/>
</dbReference>
<dbReference type="Gene3D" id="2.10.240.10">
    <property type="entry name" value="Dihydroorotate dehydrogenase, electron transfer subunit"/>
    <property type="match status" value="1"/>
</dbReference>
<dbReference type="RefSeq" id="WP_022790704.1">
    <property type="nucleotide sequence ID" value="NZ_UHFX01000003.1"/>
</dbReference>
<dbReference type="PANTHER" id="PTHR43513:SF3">
    <property type="entry name" value="DIHYDROOROTATE DEHYDROGENASE B (NAD(+)), ELECTRON TRANSFER SUBUNIT-RELATED"/>
    <property type="match status" value="1"/>
</dbReference>
<evidence type="ECO:0000256" key="1">
    <source>
        <dbReference type="ARBA" id="ARBA00006422"/>
    </source>
</evidence>
<dbReference type="OrthoDB" id="9789468at2"/>
<feature type="binding site" evidence="11 12">
    <location>
        <begin position="70"/>
        <end position="71"/>
    </location>
    <ligand>
        <name>FAD</name>
        <dbReference type="ChEBI" id="CHEBI:57692"/>
    </ligand>
</feature>
<keyword evidence="6 11" id="KW-0274">FAD</keyword>
<protein>
    <recommendedName>
        <fullName evidence="11">Dihydroorotate dehydrogenase B (NAD(+)), electron transfer subunit</fullName>
    </recommendedName>
    <alternativeName>
        <fullName evidence="11">Dihydroorotate oxidase B, electron transfer subunit</fullName>
    </alternativeName>
</protein>
<evidence type="ECO:0000256" key="6">
    <source>
        <dbReference type="ARBA" id="ARBA00022827"/>
    </source>
</evidence>
<comment type="function">
    <text evidence="11">Responsible for channeling the electrons from the oxidation of dihydroorotate from the FMN redox center in the PyrD type B subunit to the ultimate electron acceptor NAD(+).</text>
</comment>
<feature type="binding site" evidence="11 12">
    <location>
        <begin position="48"/>
        <end position="51"/>
    </location>
    <ligand>
        <name>FAD</name>
        <dbReference type="ChEBI" id="CHEBI:57692"/>
    </ligand>
</feature>
<keyword evidence="7 11" id="KW-0665">Pyrimidine biosynthesis</keyword>
<dbReference type="InterPro" id="IPR019480">
    <property type="entry name" value="Dihydroorotate_DH_Fe-S-bd"/>
</dbReference>
<evidence type="ECO:0000256" key="4">
    <source>
        <dbReference type="ARBA" id="ARBA00022714"/>
    </source>
</evidence>
<keyword evidence="15" id="KW-0560">Oxidoreductase</keyword>
<evidence type="ECO:0000259" key="14">
    <source>
        <dbReference type="PROSITE" id="PS51384"/>
    </source>
</evidence>
<comment type="caution">
    <text evidence="11">Lacks conserved residue(s) required for the propagation of feature annotation.</text>
</comment>
<dbReference type="Gene3D" id="3.40.50.80">
    <property type="entry name" value="Nucleotide-binding domain of ferredoxin-NADP reductase (FNR) module"/>
    <property type="match status" value="1"/>
</dbReference>